<organism evidence="1 2">
    <name type="scientific">Macroventuria anomochaeta</name>
    <dbReference type="NCBI Taxonomy" id="301207"/>
    <lineage>
        <taxon>Eukaryota</taxon>
        <taxon>Fungi</taxon>
        <taxon>Dikarya</taxon>
        <taxon>Ascomycota</taxon>
        <taxon>Pezizomycotina</taxon>
        <taxon>Dothideomycetes</taxon>
        <taxon>Pleosporomycetidae</taxon>
        <taxon>Pleosporales</taxon>
        <taxon>Pleosporineae</taxon>
        <taxon>Didymellaceae</taxon>
        <taxon>Macroventuria</taxon>
    </lineage>
</organism>
<dbReference type="EMBL" id="MU006703">
    <property type="protein sequence ID" value="KAF2632052.1"/>
    <property type="molecule type" value="Genomic_DNA"/>
</dbReference>
<gene>
    <name evidence="1" type="ORF">BU25DRAFT_417810</name>
</gene>
<accession>A0ACB6SEZ1</accession>
<dbReference type="Proteomes" id="UP000799754">
    <property type="component" value="Unassembled WGS sequence"/>
</dbReference>
<name>A0ACB6SEZ1_9PLEO</name>
<proteinExistence type="predicted"/>
<reference evidence="1" key="1">
    <citation type="journal article" date="2020" name="Stud. Mycol.">
        <title>101 Dothideomycetes genomes: a test case for predicting lifestyles and emergence of pathogens.</title>
        <authorList>
            <person name="Haridas S."/>
            <person name="Albert R."/>
            <person name="Binder M."/>
            <person name="Bloem J."/>
            <person name="Labutti K."/>
            <person name="Salamov A."/>
            <person name="Andreopoulos B."/>
            <person name="Baker S."/>
            <person name="Barry K."/>
            <person name="Bills G."/>
            <person name="Bluhm B."/>
            <person name="Cannon C."/>
            <person name="Castanera R."/>
            <person name="Culley D."/>
            <person name="Daum C."/>
            <person name="Ezra D."/>
            <person name="Gonzalez J."/>
            <person name="Henrissat B."/>
            <person name="Kuo A."/>
            <person name="Liang C."/>
            <person name="Lipzen A."/>
            <person name="Lutzoni F."/>
            <person name="Magnuson J."/>
            <person name="Mondo S."/>
            <person name="Nolan M."/>
            <person name="Ohm R."/>
            <person name="Pangilinan J."/>
            <person name="Park H.-J."/>
            <person name="Ramirez L."/>
            <person name="Alfaro M."/>
            <person name="Sun H."/>
            <person name="Tritt A."/>
            <person name="Yoshinaga Y."/>
            <person name="Zwiers L.-H."/>
            <person name="Turgeon B."/>
            <person name="Goodwin S."/>
            <person name="Spatafora J."/>
            <person name="Crous P."/>
            <person name="Grigoriev I."/>
        </authorList>
    </citation>
    <scope>NUCLEOTIDE SEQUENCE</scope>
    <source>
        <strain evidence="1">CBS 525.71</strain>
    </source>
</reference>
<protein>
    <submittedName>
        <fullName evidence="1">Uncharacterized protein</fullName>
    </submittedName>
</protein>
<evidence type="ECO:0000313" key="2">
    <source>
        <dbReference type="Proteomes" id="UP000799754"/>
    </source>
</evidence>
<keyword evidence="2" id="KW-1185">Reference proteome</keyword>
<sequence>MRIDSRPNTPRIPHSLTQRRFVGIEECISQDGLRSHYSGQVPGVYQNYILVHPYPSLRMIFTSPSLRIPGLCQSKLEDHIGGPEHVRASRVEALAQGIGVTAKVSWLTRVSRPSTHTQLKVPTNDNRPSIATSDMEIVEGKARWIHCTPLTGSDGKVGVIMIIVVDKQEATHPHSLPNLSSMPSMWPTGTGLVGPVLPRACAKTHNSFRSLDHTPERWQPRSSPSSVATAGTSPLRGSTVHNLPPRSMGGSRLYADYIKEIREAQKRVDSFSTRLRDHQDQTAGLGLMATAVSVKAVNGRGKTKKVGNTF</sequence>
<evidence type="ECO:0000313" key="1">
    <source>
        <dbReference type="EMBL" id="KAF2632052.1"/>
    </source>
</evidence>
<comment type="caution">
    <text evidence="1">The sequence shown here is derived from an EMBL/GenBank/DDBJ whole genome shotgun (WGS) entry which is preliminary data.</text>
</comment>